<accession>A0A6L5YBT4</accession>
<name>A0A6L5YBT4_9BACT</name>
<protein>
    <submittedName>
        <fullName evidence="3">Aminomethyl-transferring glycine dehydrogenase subunit GcvPA</fullName>
        <ecNumber evidence="3">1.4.4.2</ecNumber>
    </submittedName>
</protein>
<dbReference type="Proteomes" id="UP000473699">
    <property type="component" value="Unassembled WGS sequence"/>
</dbReference>
<evidence type="ECO:0000256" key="1">
    <source>
        <dbReference type="ARBA" id="ARBA00023002"/>
    </source>
</evidence>
<dbReference type="Pfam" id="PF02347">
    <property type="entry name" value="GDC-P"/>
    <property type="match status" value="1"/>
</dbReference>
<dbReference type="SUPFAM" id="SSF53383">
    <property type="entry name" value="PLP-dependent transferases"/>
    <property type="match status" value="1"/>
</dbReference>
<reference evidence="3 4" key="1">
    <citation type="submission" date="2019-08" db="EMBL/GenBank/DDBJ databases">
        <title>In-depth cultivation of the pig gut microbiome towards novel bacterial diversity and tailored functional studies.</title>
        <authorList>
            <person name="Wylensek D."/>
            <person name="Hitch T.C.A."/>
            <person name="Clavel T."/>
        </authorList>
    </citation>
    <scope>NUCLEOTIDE SEQUENCE [LARGE SCALE GENOMIC DNA]</scope>
    <source>
        <strain evidence="3 4">SM-530-WT-4B</strain>
    </source>
</reference>
<proteinExistence type="predicted"/>
<dbReference type="RefSeq" id="WP_154528889.1">
    <property type="nucleotide sequence ID" value="NZ_VUNH01000007.1"/>
</dbReference>
<dbReference type="GO" id="GO:0009116">
    <property type="term" value="P:nucleoside metabolic process"/>
    <property type="evidence" value="ECO:0007669"/>
    <property type="project" value="InterPro"/>
</dbReference>
<evidence type="ECO:0000313" key="4">
    <source>
        <dbReference type="Proteomes" id="UP000473699"/>
    </source>
</evidence>
<dbReference type="AlphaFoldDB" id="A0A6L5YBT4"/>
<dbReference type="InterPro" id="IPR015422">
    <property type="entry name" value="PyrdxlP-dep_Trfase_small"/>
</dbReference>
<dbReference type="EC" id="1.4.4.2" evidence="3"/>
<dbReference type="Gene3D" id="3.90.1150.10">
    <property type="entry name" value="Aspartate Aminotransferase, domain 1"/>
    <property type="match status" value="1"/>
</dbReference>
<dbReference type="NCBIfam" id="NF001696">
    <property type="entry name" value="PRK00451.1"/>
    <property type="match status" value="1"/>
</dbReference>
<dbReference type="PANTHER" id="PTHR42806">
    <property type="entry name" value="GLYCINE CLEAVAGE SYSTEM P-PROTEIN"/>
    <property type="match status" value="1"/>
</dbReference>
<keyword evidence="4" id="KW-1185">Reference proteome</keyword>
<dbReference type="PANTHER" id="PTHR42806:SF1">
    <property type="entry name" value="GLYCINE DEHYDROGENASE (DECARBOXYLATING)"/>
    <property type="match status" value="1"/>
</dbReference>
<dbReference type="EMBL" id="VUNH01000007">
    <property type="protein sequence ID" value="MST55794.1"/>
    <property type="molecule type" value="Genomic_DNA"/>
</dbReference>
<dbReference type="InterPro" id="IPR015421">
    <property type="entry name" value="PyrdxlP-dep_Trfase_major"/>
</dbReference>
<sequence length="460" mass="50243">MSKRNYPYIPNSDPAVQAEMLKFIGAKSIDELIEQNIPRELLMKAPLKLPQPYAAECDLVRHVSGILNKDKTANEMACFLGAGCYNRYVPALVDEVINRSEFLSAYAGEPYEDHGRFQACFEYESMMAELLDCDVVNVPNYDGSQAAGTALRMATRVTKRDEVLIPATLNPDVARAVKTYLHPDVKVTTVAYDRTTGRLDLNDLKAKLSDKIAAVMAMNPNFFGIVEEEAQQVADLAHAAGALFVVYAEPSTLGVMKPPFQYGADLACGDIQALGIHMNYGGGVGGYMAARDRPEIVREYPSRLFGLAPTSHGEWGFGDVMWERTSFAVRDRAKEFVGTHAALWSIGAAVYLASLGPKGMQELGKTILQRGLLLRKRLASVKGLTVCPLSGATFQEFVVRFENKTVAEVNAALLKKNILGGFDLSRDFPELGQCALLCVTERTGEDDVAALVKALAEILA</sequence>
<evidence type="ECO:0000259" key="2">
    <source>
        <dbReference type="Pfam" id="PF02347"/>
    </source>
</evidence>
<dbReference type="GO" id="GO:0004375">
    <property type="term" value="F:glycine dehydrogenase (decarboxylating) activity"/>
    <property type="evidence" value="ECO:0007669"/>
    <property type="project" value="UniProtKB-EC"/>
</dbReference>
<feature type="domain" description="Glycine cleavage system P-protein N-terminal" evidence="2">
    <location>
        <begin position="8"/>
        <end position="455"/>
    </location>
</feature>
<comment type="caution">
    <text evidence="3">The sequence shown here is derived from an EMBL/GenBank/DDBJ whole genome shotgun (WGS) entry which is preliminary data.</text>
</comment>
<gene>
    <name evidence="3" type="ORF">FYJ74_07080</name>
</gene>
<dbReference type="InterPro" id="IPR023010">
    <property type="entry name" value="GcvPA"/>
</dbReference>
<dbReference type="InterPro" id="IPR015424">
    <property type="entry name" value="PyrdxlP-dep_Trfase"/>
</dbReference>
<dbReference type="InterPro" id="IPR049315">
    <property type="entry name" value="GDC-P_N"/>
</dbReference>
<dbReference type="Gene3D" id="3.40.640.10">
    <property type="entry name" value="Type I PLP-dependent aspartate aminotransferase-like (Major domain)"/>
    <property type="match status" value="1"/>
</dbReference>
<keyword evidence="1 3" id="KW-0560">Oxidoreductase</keyword>
<organism evidence="3 4">
    <name type="scientific">Pyramidobacter porci</name>
    <dbReference type="NCBI Taxonomy" id="2605789"/>
    <lineage>
        <taxon>Bacteria</taxon>
        <taxon>Thermotogati</taxon>
        <taxon>Synergistota</taxon>
        <taxon>Synergistia</taxon>
        <taxon>Synergistales</taxon>
        <taxon>Dethiosulfovibrionaceae</taxon>
        <taxon>Pyramidobacter</taxon>
    </lineage>
</organism>
<evidence type="ECO:0000313" key="3">
    <source>
        <dbReference type="EMBL" id="MST55794.1"/>
    </source>
</evidence>